<sequence length="1249" mass="137597">MRFRKNLFLYFIALNVTYGGTVSDLIDYQLYKDFAMNKGKFKVGATNVVVERKDGSFKVINLPIPDFSTTDSSAVGTLIDPNYVAGVKHNRGYTTVKYGYNTGHTYKLIDRNEKSNRDYHTPRLNKVVTDVAPTKYKQDDTLVQDWKNKYSLFARVGSGIQYIQSENGDKKYEAWAYEYLTGGIITSDMLYKGIWVDDRGENMNNYLDKSPLPIYIEQGDSGSPLWGFNNETQEWELVAFGMAISSTVSIYIPVDKAFMEQVMGEDYLPEVNDIKANGEIVWGAANTEEGSNTGTGTITQGDKTWTYNGLKSDIDLSKATNDELNFTKHLTFAGEGGTIKLEDSINMGAGKLTFKNNYTVKGETGEETWVGAGIEIAKNKEVLWQVNGVKGDALHKIGEGTLHVNATGKNEGALNVGDGIVILDQQADENGNKQAFDYIDIVSGRATVVLKDSEQIDTSKINFGFRGGRLDVDGNNITFGDINAVDFGAMIVNHNNEKKAVIEIDTDKFKKDTSIYHGHFGENDKDKVNGEMDVNISGSGVKTFAVTGGSTLNGNFNLNGKGTTLILSGERDLHAGEDIKKTTINGDYYSSQFDFKNVNMSEGTEFQGGVYSIINGNINTNKDNKVVLGYVDGESELVYDSTQETKTQTATKVTLNDENTNGKFKKITTFYKGDLNIENNSDLKVGYARVEGNTTLKNSKASFTNSLMIGNITQDKSDSTINEVTLIGNLDLYNGSNSAVSDSVVEGNIKLDDSHLVLKDSQINGKISATEGKLNLYSTVWTITEDSQVDTLLIGGDSQIKFNTRSVARSARAFSTLEADNFSGSTSVTFNANSSTGESDRLIINNLTDGNSELKVDLKDNAEIPNYGSKFKIMEIKAAEDKSINIVTGDGKDNKIDIGSVKVGIKVTKNEQGDLILDSSLGTTPDSKPDGDIVVDVEIPEINSSNQKIVSGSTTNTMAAEYAARGEVLRSQKRVIKDSMRNMDKDKFEGGAYYVGNYSESKYESDKFRKFDQKIINHGFAYEKDIVLSSNLDNYAGVAFIYGKSNIEYGEGYSGNIESFSGHVYSKLVKDNELYLKGDLGLTHLKEEINERKFETNIFSLGTGVGIKKEILGAKLITGVDMNLYYLPGVDYTLDFKNEKLQRASVEKELVVEIIPEIRLEKQFHYGDLKLIPYGALSYEFNDYLFNKAPELKTAGTKIGTALIERGGSITIGGGTEYKNLGLDLEVKYLIGEYGAEKLTGTLKLKYRF</sequence>
<dbReference type="InterPro" id="IPR057393">
    <property type="entry name" value="PIC_HAP1_IgA0_b-sol2"/>
</dbReference>
<dbReference type="Pfam" id="PF02395">
    <property type="entry name" value="Peptidase_S6"/>
    <property type="match status" value="1"/>
</dbReference>
<reference evidence="11 12" key="1">
    <citation type="submission" date="2018-06" db="EMBL/GenBank/DDBJ databases">
        <authorList>
            <consortium name="Pathogen Informatics"/>
            <person name="Doyle S."/>
        </authorList>
    </citation>
    <scope>NUCLEOTIDE SEQUENCE [LARGE SCALE GENOMIC DNA]</scope>
    <source>
        <strain evidence="11 12">NCTC10723</strain>
    </source>
</reference>
<dbReference type="PROSITE" id="PS51691">
    <property type="entry name" value="PEPTIDASE_S6"/>
    <property type="match status" value="1"/>
</dbReference>
<evidence type="ECO:0000256" key="2">
    <source>
        <dbReference type="ARBA" id="ARBA00004442"/>
    </source>
</evidence>
<keyword evidence="7" id="KW-0732">Signal</keyword>
<dbReference type="SUPFAM" id="SSF51126">
    <property type="entry name" value="Pectin lyase-like"/>
    <property type="match status" value="1"/>
</dbReference>
<dbReference type="Gene3D" id="2.40.128.130">
    <property type="entry name" value="Autotransporter beta-domain"/>
    <property type="match status" value="1"/>
</dbReference>
<dbReference type="Pfam" id="PF24078">
    <property type="entry name" value="Beta-sol_PIC_HAP1_IgA0_2nd"/>
    <property type="match status" value="1"/>
</dbReference>
<evidence type="ECO:0000256" key="7">
    <source>
        <dbReference type="ARBA" id="ARBA00022729"/>
    </source>
</evidence>
<dbReference type="InterPro" id="IPR036709">
    <property type="entry name" value="Autotransporte_beta_dom_sf"/>
</dbReference>
<dbReference type="PANTHER" id="PTHR12338:SF8">
    <property type="entry name" value="HEME_HEMOPEXIN-BINDING PROTEIN"/>
    <property type="match status" value="1"/>
</dbReference>
<evidence type="ECO:0000256" key="8">
    <source>
        <dbReference type="ARBA" id="ARBA00023136"/>
    </source>
</evidence>
<dbReference type="EC" id="3.4.21.-" evidence="11"/>
<keyword evidence="11" id="KW-0645">Protease</keyword>
<dbReference type="InterPro" id="IPR011050">
    <property type="entry name" value="Pectin_lyase_fold/virulence"/>
</dbReference>
<organism evidence="11 12">
    <name type="scientific">Fusobacterium necrogenes</name>
    <dbReference type="NCBI Taxonomy" id="858"/>
    <lineage>
        <taxon>Bacteria</taxon>
        <taxon>Fusobacteriati</taxon>
        <taxon>Fusobacteriota</taxon>
        <taxon>Fusobacteriia</taxon>
        <taxon>Fusobacteriales</taxon>
        <taxon>Fusobacteriaceae</taxon>
        <taxon>Fusobacterium</taxon>
    </lineage>
</organism>
<dbReference type="GO" id="GO:0009279">
    <property type="term" value="C:cell outer membrane"/>
    <property type="evidence" value="ECO:0007669"/>
    <property type="project" value="UniProtKB-SubCell"/>
</dbReference>
<dbReference type="InterPro" id="IPR030396">
    <property type="entry name" value="Peptidase_S6_dom"/>
</dbReference>
<proteinExistence type="predicted"/>
<dbReference type="Pfam" id="PF03212">
    <property type="entry name" value="Pertactin"/>
    <property type="match status" value="1"/>
</dbReference>
<dbReference type="OrthoDB" id="94781at2"/>
<dbReference type="RefSeq" id="WP_115271289.1">
    <property type="nucleotide sequence ID" value="NZ_UGGU01000003.1"/>
</dbReference>
<dbReference type="InterPro" id="IPR050909">
    <property type="entry name" value="Bact_Autotransporter_VF"/>
</dbReference>
<keyword evidence="8" id="KW-0472">Membrane</keyword>
<feature type="domain" description="Peptidase S6" evidence="10">
    <location>
        <begin position="20"/>
        <end position="261"/>
    </location>
</feature>
<protein>
    <submittedName>
        <fullName evidence="11">Serine protease pic autotransporter</fullName>
        <ecNumber evidence="11">3.4.21.-</ecNumber>
    </submittedName>
</protein>
<evidence type="ECO:0000256" key="3">
    <source>
        <dbReference type="ARBA" id="ARBA00004613"/>
    </source>
</evidence>
<evidence type="ECO:0000256" key="4">
    <source>
        <dbReference type="ARBA" id="ARBA00022452"/>
    </source>
</evidence>
<evidence type="ECO:0000313" key="12">
    <source>
        <dbReference type="Proteomes" id="UP000255328"/>
    </source>
</evidence>
<dbReference type="InterPro" id="IPR004899">
    <property type="entry name" value="Pertactin_central"/>
</dbReference>
<dbReference type="EMBL" id="UGGU01000003">
    <property type="protein sequence ID" value="STO32296.1"/>
    <property type="molecule type" value="Genomic_DNA"/>
</dbReference>
<keyword evidence="11" id="KW-0378">Hydrolase</keyword>
<gene>
    <name evidence="11" type="primary">pic</name>
    <name evidence="11" type="ORF">NCTC10723_01789</name>
</gene>
<dbReference type="GO" id="GO:0006508">
    <property type="term" value="P:proteolysis"/>
    <property type="evidence" value="ECO:0007669"/>
    <property type="project" value="UniProtKB-KW"/>
</dbReference>
<keyword evidence="9" id="KW-0998">Cell outer membrane</keyword>
<keyword evidence="6" id="KW-0812">Transmembrane</keyword>
<dbReference type="GO" id="GO:0004252">
    <property type="term" value="F:serine-type endopeptidase activity"/>
    <property type="evidence" value="ECO:0007669"/>
    <property type="project" value="InterPro"/>
</dbReference>
<evidence type="ECO:0000256" key="9">
    <source>
        <dbReference type="ARBA" id="ARBA00023237"/>
    </source>
</evidence>
<evidence type="ECO:0000256" key="1">
    <source>
        <dbReference type="ARBA" id="ARBA00004196"/>
    </source>
</evidence>
<comment type="subcellular location">
    <subcellularLocation>
        <location evidence="1">Cell envelope</location>
    </subcellularLocation>
    <subcellularLocation>
        <location evidence="2">Cell outer membrane</location>
    </subcellularLocation>
    <subcellularLocation>
        <location evidence="3">Secreted</location>
    </subcellularLocation>
</comment>
<dbReference type="InterPro" id="IPR012332">
    <property type="entry name" value="Autotransporter_pectin_lyase_C"/>
</dbReference>
<evidence type="ECO:0000256" key="6">
    <source>
        <dbReference type="ARBA" id="ARBA00022692"/>
    </source>
</evidence>
<dbReference type="GO" id="GO:0005576">
    <property type="term" value="C:extracellular region"/>
    <property type="evidence" value="ECO:0007669"/>
    <property type="project" value="UniProtKB-SubCell"/>
</dbReference>
<name>A0A377GZF0_9FUSO</name>
<dbReference type="InterPro" id="IPR000710">
    <property type="entry name" value="Peptidase_S6"/>
</dbReference>
<dbReference type="Gene3D" id="2.160.20.20">
    <property type="match status" value="1"/>
</dbReference>
<dbReference type="Gene3D" id="2.40.10.120">
    <property type="match status" value="1"/>
</dbReference>
<keyword evidence="4" id="KW-1134">Transmembrane beta strand</keyword>
<dbReference type="AlphaFoldDB" id="A0A377GZF0"/>
<keyword evidence="12" id="KW-1185">Reference proteome</keyword>
<dbReference type="Proteomes" id="UP000255328">
    <property type="component" value="Unassembled WGS sequence"/>
</dbReference>
<keyword evidence="5" id="KW-0964">Secreted</keyword>
<dbReference type="SUPFAM" id="SSF103515">
    <property type="entry name" value="Autotransporter"/>
    <property type="match status" value="1"/>
</dbReference>
<accession>A0A377GZF0</accession>
<dbReference type="PRINTS" id="PR00921">
    <property type="entry name" value="IGASERPTASE"/>
</dbReference>
<evidence type="ECO:0000256" key="5">
    <source>
        <dbReference type="ARBA" id="ARBA00022525"/>
    </source>
</evidence>
<dbReference type="PANTHER" id="PTHR12338">
    <property type="entry name" value="AUTOTRANSPORTER"/>
    <property type="match status" value="1"/>
</dbReference>
<evidence type="ECO:0000313" key="11">
    <source>
        <dbReference type="EMBL" id="STO32296.1"/>
    </source>
</evidence>
<evidence type="ECO:0000259" key="10">
    <source>
        <dbReference type="PROSITE" id="PS51691"/>
    </source>
</evidence>